<accession>A0A089P161</accession>
<dbReference type="Pfam" id="PF25944">
    <property type="entry name" value="Beta-barrel_RND"/>
    <property type="match status" value="1"/>
</dbReference>
<dbReference type="GO" id="GO:0046677">
    <property type="term" value="P:response to antibiotic"/>
    <property type="evidence" value="ECO:0007669"/>
    <property type="project" value="TreeGrafter"/>
</dbReference>
<name>A0A089P161_9HYPH</name>
<dbReference type="Gene3D" id="2.40.30.170">
    <property type="match status" value="1"/>
</dbReference>
<dbReference type="InterPro" id="IPR058624">
    <property type="entry name" value="MdtA-like_HH"/>
</dbReference>
<evidence type="ECO:0000259" key="6">
    <source>
        <dbReference type="Pfam" id="PF25917"/>
    </source>
</evidence>
<dbReference type="Pfam" id="PF25917">
    <property type="entry name" value="BSH_RND"/>
    <property type="match status" value="1"/>
</dbReference>
<feature type="chain" id="PRO_5001848244" evidence="4">
    <location>
        <begin position="18"/>
        <end position="392"/>
    </location>
</feature>
<dbReference type="KEGG" id="mor:MOC_4755"/>
<comment type="subcellular location">
    <subcellularLocation>
        <location evidence="1">Cell envelope</location>
    </subcellularLocation>
</comment>
<comment type="similarity">
    <text evidence="2">Belongs to the membrane fusion protein (MFP) (TC 8.A.1) family.</text>
</comment>
<dbReference type="NCBIfam" id="TIGR01730">
    <property type="entry name" value="RND_mfp"/>
    <property type="match status" value="1"/>
</dbReference>
<dbReference type="HOGENOM" id="CLU_018816_2_1_5"/>
<dbReference type="RefSeq" id="WP_051976111.1">
    <property type="nucleotide sequence ID" value="NZ_CP003811.1"/>
</dbReference>
<sequence length="392" mass="41521">MPIVLQLPGSVRLLALAAIAGCAAGCRDSNQYVPPPPPGVSVSQPVVRTVTRYFELTGNTKAFAAVDLEARVQGFLEAITYKDGAVVKAGAPLFAIQRNTYEAQLKQAQGALAAQQAALANAQSEYQRQSTLGRQEFASQARVEDAKTKQDQASAAVMEAQANLDIATINLGYTQVSAPFDGVVTNHLADVGALVGISGPTKLAQLVRIDPLYVYFNVSEQQVLLVKQHLRATQQPLGDLAKIPVEIGLQTETGYPHTGRLDYLAPQVDPSTGTLLARALIENGDHALLPGLFVRVRIPVGRDDKALLVRDDAIGTNQQGSYVLTVGADNTVAQRVVTLGARDGRYRVIEAGLAPGDWVVTDGIQRAIPGAKVAPQKSAVAEASPSPAPLQR</sequence>
<dbReference type="InterPro" id="IPR058626">
    <property type="entry name" value="MdtA-like_b-barrel"/>
</dbReference>
<evidence type="ECO:0000259" key="7">
    <source>
        <dbReference type="Pfam" id="PF25944"/>
    </source>
</evidence>
<dbReference type="FunFam" id="2.40.420.20:FF:000001">
    <property type="entry name" value="Efflux RND transporter periplasmic adaptor subunit"/>
    <property type="match status" value="1"/>
</dbReference>
<evidence type="ECO:0000313" key="10">
    <source>
        <dbReference type="Proteomes" id="UP000029492"/>
    </source>
</evidence>
<feature type="coiled-coil region" evidence="3">
    <location>
        <begin position="98"/>
        <end position="163"/>
    </location>
</feature>
<dbReference type="InterPro" id="IPR006143">
    <property type="entry name" value="RND_pump_MFP"/>
</dbReference>
<keyword evidence="3" id="KW-0175">Coiled coil</keyword>
<evidence type="ECO:0000256" key="4">
    <source>
        <dbReference type="SAM" id="SignalP"/>
    </source>
</evidence>
<dbReference type="Gene3D" id="2.40.420.20">
    <property type="match status" value="1"/>
</dbReference>
<dbReference type="STRING" id="693986.MOC_4755"/>
<dbReference type="GO" id="GO:0005886">
    <property type="term" value="C:plasma membrane"/>
    <property type="evidence" value="ECO:0007669"/>
    <property type="project" value="TreeGrafter"/>
</dbReference>
<evidence type="ECO:0000259" key="8">
    <source>
        <dbReference type="Pfam" id="PF25967"/>
    </source>
</evidence>
<dbReference type="GO" id="GO:0022857">
    <property type="term" value="F:transmembrane transporter activity"/>
    <property type="evidence" value="ECO:0007669"/>
    <property type="project" value="InterPro"/>
</dbReference>
<dbReference type="InterPro" id="IPR058625">
    <property type="entry name" value="MdtA-like_BSH"/>
</dbReference>
<dbReference type="AlphaFoldDB" id="A0A089P161"/>
<protein>
    <submittedName>
        <fullName evidence="9">RND family efflux transporter MFP subunit</fullName>
    </submittedName>
</protein>
<dbReference type="EMBL" id="CP003811">
    <property type="protein sequence ID" value="AIQ92510.1"/>
    <property type="molecule type" value="Genomic_DNA"/>
</dbReference>
<reference evidence="9 10" key="1">
    <citation type="journal article" date="2014" name="PLoS ONE">
        <title>Genome Information of Methylobacterium oryzae, a Plant-Probiotic Methylotroph in the Phyllosphere.</title>
        <authorList>
            <person name="Kwak M.J."/>
            <person name="Jeong H."/>
            <person name="Madhaiyan M."/>
            <person name="Lee Y."/>
            <person name="Sa T.M."/>
            <person name="Oh T.K."/>
            <person name="Kim J.F."/>
        </authorList>
    </citation>
    <scope>NUCLEOTIDE SEQUENCE [LARGE SCALE GENOMIC DNA]</scope>
    <source>
        <strain evidence="9 10">CBMB20</strain>
    </source>
</reference>
<gene>
    <name evidence="9" type="ORF">MOC_4755</name>
</gene>
<organism evidence="9 10">
    <name type="scientific">Methylobacterium oryzae CBMB20</name>
    <dbReference type="NCBI Taxonomy" id="693986"/>
    <lineage>
        <taxon>Bacteria</taxon>
        <taxon>Pseudomonadati</taxon>
        <taxon>Pseudomonadota</taxon>
        <taxon>Alphaproteobacteria</taxon>
        <taxon>Hyphomicrobiales</taxon>
        <taxon>Methylobacteriaceae</taxon>
        <taxon>Methylobacterium</taxon>
    </lineage>
</organism>
<evidence type="ECO:0000313" key="9">
    <source>
        <dbReference type="EMBL" id="AIQ92510.1"/>
    </source>
</evidence>
<dbReference type="InterPro" id="IPR058627">
    <property type="entry name" value="MdtA-like_C"/>
</dbReference>
<dbReference type="PANTHER" id="PTHR30158">
    <property type="entry name" value="ACRA/E-RELATED COMPONENT OF DRUG EFFLUX TRANSPORTER"/>
    <property type="match status" value="1"/>
</dbReference>
<dbReference type="Gene3D" id="1.10.287.470">
    <property type="entry name" value="Helix hairpin bin"/>
    <property type="match status" value="1"/>
</dbReference>
<dbReference type="PANTHER" id="PTHR30158:SF24">
    <property type="entry name" value="HLYD FAMILY SECRETION PROTEIN"/>
    <property type="match status" value="1"/>
</dbReference>
<dbReference type="GO" id="GO:0030313">
    <property type="term" value="C:cell envelope"/>
    <property type="evidence" value="ECO:0007669"/>
    <property type="project" value="UniProtKB-SubCell"/>
</dbReference>
<dbReference type="Gene3D" id="2.40.50.100">
    <property type="match status" value="1"/>
</dbReference>
<feature type="domain" description="Multidrug resistance protein MdtA-like barrel-sandwich hybrid" evidence="6">
    <location>
        <begin position="66"/>
        <end position="197"/>
    </location>
</feature>
<evidence type="ECO:0000256" key="2">
    <source>
        <dbReference type="ARBA" id="ARBA00009477"/>
    </source>
</evidence>
<feature type="signal peptide" evidence="4">
    <location>
        <begin position="1"/>
        <end position="17"/>
    </location>
</feature>
<evidence type="ECO:0000259" key="5">
    <source>
        <dbReference type="Pfam" id="PF25876"/>
    </source>
</evidence>
<feature type="domain" description="Multidrug resistance protein MdtA-like alpha-helical hairpin" evidence="5">
    <location>
        <begin position="104"/>
        <end position="174"/>
    </location>
</feature>
<dbReference type="Pfam" id="PF25967">
    <property type="entry name" value="RND-MFP_C"/>
    <property type="match status" value="1"/>
</dbReference>
<dbReference type="Pfam" id="PF25876">
    <property type="entry name" value="HH_MFP_RND"/>
    <property type="match status" value="1"/>
</dbReference>
<dbReference type="eggNOG" id="COG0845">
    <property type="taxonomic scope" value="Bacteria"/>
</dbReference>
<feature type="domain" description="Multidrug resistance protein MdtA-like beta-barrel" evidence="7">
    <location>
        <begin position="211"/>
        <end position="301"/>
    </location>
</feature>
<dbReference type="Proteomes" id="UP000029492">
    <property type="component" value="Chromosome"/>
</dbReference>
<evidence type="ECO:0000256" key="1">
    <source>
        <dbReference type="ARBA" id="ARBA00004196"/>
    </source>
</evidence>
<keyword evidence="10" id="KW-1185">Reference proteome</keyword>
<proteinExistence type="inferred from homology"/>
<dbReference type="SUPFAM" id="SSF111369">
    <property type="entry name" value="HlyD-like secretion proteins"/>
    <property type="match status" value="1"/>
</dbReference>
<evidence type="ECO:0000256" key="3">
    <source>
        <dbReference type="SAM" id="Coils"/>
    </source>
</evidence>
<feature type="domain" description="Multidrug resistance protein MdtA-like C-terminal permuted SH3" evidence="8">
    <location>
        <begin position="306"/>
        <end position="366"/>
    </location>
</feature>
<keyword evidence="4" id="KW-0732">Signal</keyword>